<evidence type="ECO:0000313" key="8">
    <source>
        <dbReference type="Proteomes" id="UP001310594"/>
    </source>
</evidence>
<dbReference type="PANTHER" id="PTHR11040:SF44">
    <property type="entry name" value="PROTEIN ZNTC-RELATED"/>
    <property type="match status" value="1"/>
</dbReference>
<dbReference type="InterPro" id="IPR003689">
    <property type="entry name" value="ZIP"/>
</dbReference>
<evidence type="ECO:0000256" key="4">
    <source>
        <dbReference type="ARBA" id="ARBA00023136"/>
    </source>
</evidence>
<dbReference type="PANTHER" id="PTHR11040">
    <property type="entry name" value="ZINC/IRON TRANSPORTER"/>
    <property type="match status" value="1"/>
</dbReference>
<feature type="transmembrane region" description="Helical" evidence="6">
    <location>
        <begin position="136"/>
        <end position="155"/>
    </location>
</feature>
<feature type="transmembrane region" description="Helical" evidence="6">
    <location>
        <begin position="211"/>
        <end position="238"/>
    </location>
</feature>
<protein>
    <submittedName>
        <fullName evidence="7">High-affinity Zn(2+) transporter zrt1</fullName>
    </submittedName>
</protein>
<gene>
    <name evidence="7" type="primary">ZRT1</name>
    <name evidence="7" type="ORF">LTR97_006759</name>
</gene>
<accession>A0AAN7W702</accession>
<feature type="transmembrane region" description="Helical" evidence="6">
    <location>
        <begin position="63"/>
        <end position="82"/>
    </location>
</feature>
<comment type="subcellular location">
    <subcellularLocation>
        <location evidence="1">Membrane</location>
        <topology evidence="1">Multi-pass membrane protein</topology>
    </subcellularLocation>
</comment>
<organism evidence="7 8">
    <name type="scientific">Elasticomyces elasticus</name>
    <dbReference type="NCBI Taxonomy" id="574655"/>
    <lineage>
        <taxon>Eukaryota</taxon>
        <taxon>Fungi</taxon>
        <taxon>Dikarya</taxon>
        <taxon>Ascomycota</taxon>
        <taxon>Pezizomycotina</taxon>
        <taxon>Dothideomycetes</taxon>
        <taxon>Dothideomycetidae</taxon>
        <taxon>Mycosphaerellales</taxon>
        <taxon>Teratosphaeriaceae</taxon>
        <taxon>Elasticomyces</taxon>
    </lineage>
</organism>
<evidence type="ECO:0000256" key="5">
    <source>
        <dbReference type="SAM" id="MobiDB-lite"/>
    </source>
</evidence>
<keyword evidence="3 6" id="KW-1133">Transmembrane helix</keyword>
<evidence type="ECO:0000256" key="6">
    <source>
        <dbReference type="SAM" id="Phobius"/>
    </source>
</evidence>
<keyword evidence="4 6" id="KW-0472">Membrane</keyword>
<dbReference type="GO" id="GO:0005886">
    <property type="term" value="C:plasma membrane"/>
    <property type="evidence" value="ECO:0007669"/>
    <property type="project" value="TreeGrafter"/>
</dbReference>
<sequence>MGTEPADGGHEEGVVSSSTETTSADGVSCHDHAGVPHCVDAHGNTVENECTRPQRDYNVRLRIGLLFVILVTSALGVFAPILTSRFTSWKQDHLVIVAMRQFGTGIIISTAIVHLFTHAELYFGSECLGGLDYEATTGAILMAGLFLTFIIEYIAHRVSNRNISITTEPGTSDPKPTDVASEDSLRPKNTAPQNLTLATTIMEAGIIFHSLLIGLVLVVAGDSGLITLFIVILFHQVFEGFSLGSRIAMIPGGFGHKIVLGVVFALTTPLGMAIGIGVLSKFNGNDPSTLIAIGTLNAFSAGILLWVGVVEMWFQEWFMGPLADAGAVKTIVCMLSLVSGIVVMSVLGKWA</sequence>
<feature type="compositionally biased region" description="Low complexity" evidence="5">
    <location>
        <begin position="14"/>
        <end position="23"/>
    </location>
</feature>
<dbReference type="Pfam" id="PF02535">
    <property type="entry name" value="Zip"/>
    <property type="match status" value="1"/>
</dbReference>
<evidence type="ECO:0000313" key="7">
    <source>
        <dbReference type="EMBL" id="KAK5699110.1"/>
    </source>
</evidence>
<comment type="caution">
    <text evidence="7">The sequence shown here is derived from an EMBL/GenBank/DDBJ whole genome shotgun (WGS) entry which is preliminary data.</text>
</comment>
<feature type="region of interest" description="Disordered" evidence="5">
    <location>
        <begin position="165"/>
        <end position="187"/>
    </location>
</feature>
<evidence type="ECO:0000256" key="1">
    <source>
        <dbReference type="ARBA" id="ARBA00004141"/>
    </source>
</evidence>
<name>A0AAN7W702_9PEZI</name>
<reference evidence="7" key="1">
    <citation type="submission" date="2023-08" db="EMBL/GenBank/DDBJ databases">
        <title>Black Yeasts Isolated from many extreme environments.</title>
        <authorList>
            <person name="Coleine C."/>
            <person name="Stajich J.E."/>
            <person name="Selbmann L."/>
        </authorList>
    </citation>
    <scope>NUCLEOTIDE SEQUENCE</scope>
    <source>
        <strain evidence="7">CCFEE 5810</strain>
    </source>
</reference>
<dbReference type="AlphaFoldDB" id="A0AAN7W702"/>
<dbReference type="EMBL" id="JAVRQU010000009">
    <property type="protein sequence ID" value="KAK5699110.1"/>
    <property type="molecule type" value="Genomic_DNA"/>
</dbReference>
<feature type="transmembrane region" description="Helical" evidence="6">
    <location>
        <begin position="326"/>
        <end position="347"/>
    </location>
</feature>
<proteinExistence type="predicted"/>
<keyword evidence="2 6" id="KW-0812">Transmembrane</keyword>
<evidence type="ECO:0000256" key="2">
    <source>
        <dbReference type="ARBA" id="ARBA00022692"/>
    </source>
</evidence>
<evidence type="ECO:0000256" key="3">
    <source>
        <dbReference type="ARBA" id="ARBA00022989"/>
    </source>
</evidence>
<feature type="region of interest" description="Disordered" evidence="5">
    <location>
        <begin position="1"/>
        <end position="26"/>
    </location>
</feature>
<feature type="transmembrane region" description="Helical" evidence="6">
    <location>
        <begin position="258"/>
        <end position="279"/>
    </location>
</feature>
<feature type="transmembrane region" description="Helical" evidence="6">
    <location>
        <begin position="94"/>
        <end position="116"/>
    </location>
</feature>
<feature type="transmembrane region" description="Helical" evidence="6">
    <location>
        <begin position="291"/>
        <end position="314"/>
    </location>
</feature>
<dbReference type="Proteomes" id="UP001310594">
    <property type="component" value="Unassembled WGS sequence"/>
</dbReference>
<dbReference type="GO" id="GO:0005385">
    <property type="term" value="F:zinc ion transmembrane transporter activity"/>
    <property type="evidence" value="ECO:0007669"/>
    <property type="project" value="TreeGrafter"/>
</dbReference>